<dbReference type="OrthoDB" id="10278279at2759"/>
<gene>
    <name evidence="1" type="ORF">POSPLADRAFT_1045611</name>
</gene>
<dbReference type="EMBL" id="KZ110595">
    <property type="protein sequence ID" value="OSX63212.1"/>
    <property type="molecule type" value="Genomic_DNA"/>
</dbReference>
<dbReference type="GeneID" id="36323756"/>
<name>A0A1X6N443_9APHY</name>
<accession>A0A1X6N443</accession>
<evidence type="ECO:0000313" key="1">
    <source>
        <dbReference type="EMBL" id="OSX63212.1"/>
    </source>
</evidence>
<keyword evidence="2" id="KW-1185">Reference proteome</keyword>
<organism evidence="1 2">
    <name type="scientific">Postia placenta MAD-698-R-SB12</name>
    <dbReference type="NCBI Taxonomy" id="670580"/>
    <lineage>
        <taxon>Eukaryota</taxon>
        <taxon>Fungi</taxon>
        <taxon>Dikarya</taxon>
        <taxon>Basidiomycota</taxon>
        <taxon>Agaricomycotina</taxon>
        <taxon>Agaricomycetes</taxon>
        <taxon>Polyporales</taxon>
        <taxon>Adustoporiaceae</taxon>
        <taxon>Rhodonia</taxon>
    </lineage>
</organism>
<proteinExistence type="predicted"/>
<evidence type="ECO:0000313" key="2">
    <source>
        <dbReference type="Proteomes" id="UP000194127"/>
    </source>
</evidence>
<dbReference type="RefSeq" id="XP_024340006.1">
    <property type="nucleotide sequence ID" value="XM_024478806.1"/>
</dbReference>
<dbReference type="AlphaFoldDB" id="A0A1X6N443"/>
<reference evidence="1 2" key="1">
    <citation type="submission" date="2017-04" db="EMBL/GenBank/DDBJ databases">
        <title>Genome Sequence of the Model Brown-Rot Fungus Postia placenta SB12.</title>
        <authorList>
            <consortium name="DOE Joint Genome Institute"/>
            <person name="Gaskell J."/>
            <person name="Kersten P."/>
            <person name="Larrondo L.F."/>
            <person name="Canessa P."/>
            <person name="Martinez D."/>
            <person name="Hibbett D."/>
            <person name="Schmoll M."/>
            <person name="Kubicek C.P."/>
            <person name="Martinez A.T."/>
            <person name="Yadav J."/>
            <person name="Master E."/>
            <person name="Magnuson J.K."/>
            <person name="James T."/>
            <person name="Yaver D."/>
            <person name="Berka R."/>
            <person name="Labutti K."/>
            <person name="Lipzen A."/>
            <person name="Aerts A."/>
            <person name="Barry K."/>
            <person name="Henrissat B."/>
            <person name="Blanchette R."/>
            <person name="Grigoriev I."/>
            <person name="Cullen D."/>
        </authorList>
    </citation>
    <scope>NUCLEOTIDE SEQUENCE [LARGE SCALE GENOMIC DNA]</scope>
    <source>
        <strain evidence="1 2">MAD-698-R-SB12</strain>
    </source>
</reference>
<protein>
    <submittedName>
        <fullName evidence="1">Uncharacterized protein</fullName>
    </submittedName>
</protein>
<dbReference type="Proteomes" id="UP000194127">
    <property type="component" value="Unassembled WGS sequence"/>
</dbReference>
<sequence>MSLMRKPSCGSLLWNSGELSVIHERDKTGHPTDKFGLGGSKIVEDMGTSASYRVKWDDSDCNVSAIKGYGDDVVFVKHVHKCKNDVIQVDLALLLKLLKRYVDLDKALATCEPRKPFHVNMESVDDLVDLRDMDYQLMMLAMSHFRSPMDTVDMEQEHRRPGLSSQDIFGLLRRVKPRIKNTVDLVSKRRNRSQASCAKDKLTHLQEPPKGTMI</sequence>